<feature type="domain" description="CAAX prenyl protease 2/Lysostaphin resistance protein A-like" evidence="2">
    <location>
        <begin position="122"/>
        <end position="222"/>
    </location>
</feature>
<evidence type="ECO:0000259" key="2">
    <source>
        <dbReference type="Pfam" id="PF02517"/>
    </source>
</evidence>
<keyword evidence="3" id="KW-0378">Hydrolase</keyword>
<keyword evidence="1" id="KW-0472">Membrane</keyword>
<name>A0ABW3NMY5_9BACI</name>
<feature type="transmembrane region" description="Helical" evidence="1">
    <location>
        <begin position="182"/>
        <end position="206"/>
    </location>
</feature>
<keyword evidence="1" id="KW-0812">Transmembrane</keyword>
<keyword evidence="1" id="KW-1133">Transmembrane helix</keyword>
<feature type="transmembrane region" description="Helical" evidence="1">
    <location>
        <begin position="82"/>
        <end position="106"/>
    </location>
</feature>
<feature type="transmembrane region" description="Helical" evidence="1">
    <location>
        <begin position="251"/>
        <end position="273"/>
    </location>
</feature>
<gene>
    <name evidence="3" type="ORF">ACFQ19_19640</name>
</gene>
<feature type="transmembrane region" description="Helical" evidence="1">
    <location>
        <begin position="213"/>
        <end position="231"/>
    </location>
</feature>
<evidence type="ECO:0000256" key="1">
    <source>
        <dbReference type="SAM" id="Phobius"/>
    </source>
</evidence>
<dbReference type="PANTHER" id="PTHR39430:SF1">
    <property type="entry name" value="PROTEASE"/>
    <property type="match status" value="1"/>
</dbReference>
<dbReference type="Pfam" id="PF02517">
    <property type="entry name" value="Rce1-like"/>
    <property type="match status" value="1"/>
</dbReference>
<feature type="transmembrane region" description="Helical" evidence="1">
    <location>
        <begin position="42"/>
        <end position="61"/>
    </location>
</feature>
<dbReference type="GO" id="GO:0016787">
    <property type="term" value="F:hydrolase activity"/>
    <property type="evidence" value="ECO:0007669"/>
    <property type="project" value="UniProtKB-KW"/>
</dbReference>
<dbReference type="EC" id="3.4.-.-" evidence="3"/>
<dbReference type="PANTHER" id="PTHR39430">
    <property type="entry name" value="MEMBRANE-ASSOCIATED PROTEASE-RELATED"/>
    <property type="match status" value="1"/>
</dbReference>
<feature type="transmembrane region" description="Helical" evidence="1">
    <location>
        <begin position="156"/>
        <end position="176"/>
    </location>
</feature>
<sequence>MKNKYIFLLGGWATATVGLFLATVAGTIAEEQFLITENARQIIQAAVMSAIVVPIILRLYTKLHKQTGPIQKPAYSIKRSHHFFTGFFFVTGLAFAGLFLASTLGWLEIEQWHAPSSWFYPFVLNMMIAFFFEALPEELALRGLVFDTLRERFATWVSVIMQTLIFMAVALGANILQTLVGIGSLSITIISNLVLFFIFGIALALIRVYTGSLWASIGFHLGYLEMTRFLVTPTEYGAQPIVSFEENLPYGSNIFFIIGVMLFGAIIILLFLLSIRKWMAKRNNTLPL</sequence>
<protein>
    <submittedName>
        <fullName evidence="3">CPBP family intramembrane glutamic endopeptidase</fullName>
        <ecNumber evidence="3">3.4.-.-</ecNumber>
    </submittedName>
</protein>
<dbReference type="EMBL" id="JBHTKK010000041">
    <property type="protein sequence ID" value="MFD1068210.1"/>
    <property type="molecule type" value="Genomic_DNA"/>
</dbReference>
<proteinExistence type="predicted"/>
<reference evidence="4" key="1">
    <citation type="journal article" date="2019" name="Int. J. Syst. Evol. Microbiol.">
        <title>The Global Catalogue of Microorganisms (GCM) 10K type strain sequencing project: providing services to taxonomists for standard genome sequencing and annotation.</title>
        <authorList>
            <consortium name="The Broad Institute Genomics Platform"/>
            <consortium name="The Broad Institute Genome Sequencing Center for Infectious Disease"/>
            <person name="Wu L."/>
            <person name="Ma J."/>
        </authorList>
    </citation>
    <scope>NUCLEOTIDE SEQUENCE [LARGE SCALE GENOMIC DNA]</scope>
    <source>
        <strain evidence="4">CCUG 56608</strain>
    </source>
</reference>
<feature type="transmembrane region" description="Helical" evidence="1">
    <location>
        <begin position="118"/>
        <end position="135"/>
    </location>
</feature>
<dbReference type="Proteomes" id="UP001597041">
    <property type="component" value="Unassembled WGS sequence"/>
</dbReference>
<dbReference type="RefSeq" id="WP_379594494.1">
    <property type="nucleotide sequence ID" value="NZ_JBHTKK010000041.1"/>
</dbReference>
<comment type="caution">
    <text evidence="3">The sequence shown here is derived from an EMBL/GenBank/DDBJ whole genome shotgun (WGS) entry which is preliminary data.</text>
</comment>
<dbReference type="InterPro" id="IPR003675">
    <property type="entry name" value="Rce1/LyrA-like_dom"/>
</dbReference>
<organism evidence="3 4">
    <name type="scientific">Oceanobacillus locisalsi</name>
    <dbReference type="NCBI Taxonomy" id="546107"/>
    <lineage>
        <taxon>Bacteria</taxon>
        <taxon>Bacillati</taxon>
        <taxon>Bacillota</taxon>
        <taxon>Bacilli</taxon>
        <taxon>Bacillales</taxon>
        <taxon>Bacillaceae</taxon>
        <taxon>Oceanobacillus</taxon>
    </lineage>
</organism>
<accession>A0ABW3NMY5</accession>
<evidence type="ECO:0000313" key="4">
    <source>
        <dbReference type="Proteomes" id="UP001597041"/>
    </source>
</evidence>
<evidence type="ECO:0000313" key="3">
    <source>
        <dbReference type="EMBL" id="MFD1068210.1"/>
    </source>
</evidence>
<keyword evidence="4" id="KW-1185">Reference proteome</keyword>